<evidence type="ECO:0000313" key="2">
    <source>
        <dbReference type="EMBL" id="GLR66307.1"/>
    </source>
</evidence>
<evidence type="ECO:0000256" key="1">
    <source>
        <dbReference type="SAM" id="MobiDB-lite"/>
    </source>
</evidence>
<comment type="caution">
    <text evidence="2">The sequence shown here is derived from an EMBL/GenBank/DDBJ whole genome shotgun (WGS) entry which is preliminary data.</text>
</comment>
<organism evidence="2 3">
    <name type="scientific">Acidocella aquatica</name>
    <dbReference type="NCBI Taxonomy" id="1922313"/>
    <lineage>
        <taxon>Bacteria</taxon>
        <taxon>Pseudomonadati</taxon>
        <taxon>Pseudomonadota</taxon>
        <taxon>Alphaproteobacteria</taxon>
        <taxon>Acetobacterales</taxon>
        <taxon>Acidocellaceae</taxon>
        <taxon>Acidocella</taxon>
    </lineage>
</organism>
<protein>
    <submittedName>
        <fullName evidence="2">Pole-organizing protein PopZ</fullName>
    </submittedName>
</protein>
<sequence length="202" mass="21852">MSDSSNDFNNSGAGGGAEPSMEEIQASIRRILREEGENQSSQEEDQEDDVLQLDASMLAVQPPAGPAVAKADGTNEQAGRSEQTVFPPERERELNMYQPPSGGQGAAYNLEPEEEGLMENNVQIPKGLVGDEATNSIANTIGTLVHSISTERAVAVSRGGITIEDLVREEIKPVLKAWLDTQLPSLVERVVRAEIKRVIDRT</sequence>
<accession>A0ABQ6A6Z1</accession>
<dbReference type="Pfam" id="PF10691">
    <property type="entry name" value="DUF2497"/>
    <property type="match status" value="1"/>
</dbReference>
<gene>
    <name evidence="2" type="primary">popZ</name>
    <name evidence="2" type="ORF">GCM10010909_09870</name>
</gene>
<feature type="region of interest" description="Disordered" evidence="1">
    <location>
        <begin position="56"/>
        <end position="85"/>
    </location>
</feature>
<evidence type="ECO:0000313" key="3">
    <source>
        <dbReference type="Proteomes" id="UP001156641"/>
    </source>
</evidence>
<reference evidence="3" key="1">
    <citation type="journal article" date="2019" name="Int. J. Syst. Evol. Microbiol.">
        <title>The Global Catalogue of Microorganisms (GCM) 10K type strain sequencing project: providing services to taxonomists for standard genome sequencing and annotation.</title>
        <authorList>
            <consortium name="The Broad Institute Genomics Platform"/>
            <consortium name="The Broad Institute Genome Sequencing Center for Infectious Disease"/>
            <person name="Wu L."/>
            <person name="Ma J."/>
        </authorList>
    </citation>
    <scope>NUCLEOTIDE SEQUENCE [LARGE SCALE GENOMIC DNA]</scope>
    <source>
        <strain evidence="3">NBRC 112502</strain>
    </source>
</reference>
<feature type="region of interest" description="Disordered" evidence="1">
    <location>
        <begin position="1"/>
        <end position="27"/>
    </location>
</feature>
<dbReference type="InterPro" id="IPR019632">
    <property type="entry name" value="DUF2497"/>
</dbReference>
<dbReference type="Proteomes" id="UP001156641">
    <property type="component" value="Unassembled WGS sequence"/>
</dbReference>
<dbReference type="EMBL" id="BSOS01000013">
    <property type="protein sequence ID" value="GLR66307.1"/>
    <property type="molecule type" value="Genomic_DNA"/>
</dbReference>
<name>A0ABQ6A6Z1_9PROT</name>
<proteinExistence type="predicted"/>
<keyword evidence="3" id="KW-1185">Reference proteome</keyword>
<feature type="compositionally biased region" description="Polar residues" evidence="1">
    <location>
        <begin position="1"/>
        <end position="11"/>
    </location>
</feature>
<feature type="compositionally biased region" description="Polar residues" evidence="1">
    <location>
        <begin position="74"/>
        <end position="84"/>
    </location>
</feature>